<sequence length="160" mass="18473">MTRAEREALSQRICNFYIDSANKSVKTTYGNSNDLPRSGRPLKLSDTKLQSIVKLVNNRTGVSQRKIAKKSHVHQSTISRNLRRRTSIHIRKRRIAPKMDSEDQEKRSQKNCGKLYRKLLSNCDLILDDEKFFKLNGDNVNCNRLFYSTNPATAPTDIKF</sequence>
<dbReference type="OrthoDB" id="10054355at2759"/>
<evidence type="ECO:0000313" key="4">
    <source>
        <dbReference type="Proteomes" id="UP000663852"/>
    </source>
</evidence>
<gene>
    <name evidence="1" type="ORF">EDS130_LOCUS41016</name>
    <name evidence="2" type="ORF">XAT740_LOCUS43991</name>
</gene>
<proteinExistence type="predicted"/>
<reference evidence="1" key="1">
    <citation type="submission" date="2021-02" db="EMBL/GenBank/DDBJ databases">
        <authorList>
            <person name="Nowell W R."/>
        </authorList>
    </citation>
    <scope>NUCLEOTIDE SEQUENCE</scope>
</reference>
<evidence type="ECO:0000313" key="1">
    <source>
        <dbReference type="EMBL" id="CAF1474524.1"/>
    </source>
</evidence>
<organism evidence="1 4">
    <name type="scientific">Adineta ricciae</name>
    <name type="common">Rotifer</name>
    <dbReference type="NCBI Taxonomy" id="249248"/>
    <lineage>
        <taxon>Eukaryota</taxon>
        <taxon>Metazoa</taxon>
        <taxon>Spiralia</taxon>
        <taxon>Gnathifera</taxon>
        <taxon>Rotifera</taxon>
        <taxon>Eurotatoria</taxon>
        <taxon>Bdelloidea</taxon>
        <taxon>Adinetida</taxon>
        <taxon>Adinetidae</taxon>
        <taxon>Adineta</taxon>
    </lineage>
</organism>
<dbReference type="EMBL" id="CAJNOR010005511">
    <property type="protein sequence ID" value="CAF1565420.1"/>
    <property type="molecule type" value="Genomic_DNA"/>
</dbReference>
<protein>
    <recommendedName>
        <fullName evidence="5">Transposase Tc1-like domain-containing protein</fullName>
    </recommendedName>
</protein>
<keyword evidence="3" id="KW-1185">Reference proteome</keyword>
<evidence type="ECO:0008006" key="5">
    <source>
        <dbReference type="Google" id="ProtNLM"/>
    </source>
</evidence>
<dbReference type="EMBL" id="CAJNOJ010000519">
    <property type="protein sequence ID" value="CAF1474524.1"/>
    <property type="molecule type" value="Genomic_DNA"/>
</dbReference>
<evidence type="ECO:0000313" key="2">
    <source>
        <dbReference type="EMBL" id="CAF1565420.1"/>
    </source>
</evidence>
<dbReference type="Proteomes" id="UP000663828">
    <property type="component" value="Unassembled WGS sequence"/>
</dbReference>
<accession>A0A815RAE3</accession>
<evidence type="ECO:0000313" key="3">
    <source>
        <dbReference type="Proteomes" id="UP000663828"/>
    </source>
</evidence>
<dbReference type="AlphaFoldDB" id="A0A815RAE3"/>
<name>A0A815RAE3_ADIRI</name>
<dbReference type="Proteomes" id="UP000663852">
    <property type="component" value="Unassembled WGS sequence"/>
</dbReference>
<dbReference type="Gene3D" id="1.10.10.60">
    <property type="entry name" value="Homeodomain-like"/>
    <property type="match status" value="1"/>
</dbReference>
<comment type="caution">
    <text evidence="1">The sequence shown here is derived from an EMBL/GenBank/DDBJ whole genome shotgun (WGS) entry which is preliminary data.</text>
</comment>